<evidence type="ECO:0000256" key="3">
    <source>
        <dbReference type="SAM" id="Coils"/>
    </source>
</evidence>
<keyword evidence="6" id="KW-1185">Reference proteome</keyword>
<dbReference type="SUPFAM" id="SSF50956">
    <property type="entry name" value="Thermostable phytase (3-phytase)"/>
    <property type="match status" value="1"/>
</dbReference>
<dbReference type="InterPro" id="IPR011042">
    <property type="entry name" value="6-blade_b-propeller_TolB-like"/>
</dbReference>
<dbReference type="AlphaFoldDB" id="A0AAV7JB14"/>
<accession>A0AAV7JB14</accession>
<protein>
    <submittedName>
        <fullName evidence="5">E3 ubiquitin-protein ligase TRIM71-like</fullName>
    </submittedName>
</protein>
<dbReference type="InterPro" id="IPR001258">
    <property type="entry name" value="NHL_repeat"/>
</dbReference>
<evidence type="ECO:0000256" key="2">
    <source>
        <dbReference type="PROSITE-ProRule" id="PRU00504"/>
    </source>
</evidence>
<feature type="region of interest" description="Disordered" evidence="4">
    <location>
        <begin position="1"/>
        <end position="65"/>
    </location>
</feature>
<dbReference type="GO" id="GO:0061630">
    <property type="term" value="F:ubiquitin protein ligase activity"/>
    <property type="evidence" value="ECO:0007669"/>
    <property type="project" value="TreeGrafter"/>
</dbReference>
<dbReference type="InterPro" id="IPR050952">
    <property type="entry name" value="TRIM-NHL_E3_ligases"/>
</dbReference>
<feature type="compositionally biased region" description="Polar residues" evidence="4">
    <location>
        <begin position="26"/>
        <end position="36"/>
    </location>
</feature>
<feature type="repeat" description="NHL" evidence="2">
    <location>
        <begin position="325"/>
        <end position="365"/>
    </location>
</feature>
<dbReference type="GO" id="GO:0043161">
    <property type="term" value="P:proteasome-mediated ubiquitin-dependent protein catabolic process"/>
    <property type="evidence" value="ECO:0007669"/>
    <property type="project" value="TreeGrafter"/>
</dbReference>
<dbReference type="Pfam" id="PF01436">
    <property type="entry name" value="NHL"/>
    <property type="match status" value="1"/>
</dbReference>
<keyword evidence="3" id="KW-0175">Coiled coil</keyword>
<evidence type="ECO:0000256" key="1">
    <source>
        <dbReference type="ARBA" id="ARBA00022737"/>
    </source>
</evidence>
<feature type="compositionally biased region" description="Polar residues" evidence="4">
    <location>
        <begin position="1"/>
        <end position="11"/>
    </location>
</feature>
<dbReference type="Gene3D" id="2.120.10.30">
    <property type="entry name" value="TolB, C-terminal domain"/>
    <property type="match status" value="2"/>
</dbReference>
<feature type="region of interest" description="Disordered" evidence="4">
    <location>
        <begin position="274"/>
        <end position="300"/>
    </location>
</feature>
<evidence type="ECO:0000313" key="5">
    <source>
        <dbReference type="EMBL" id="KAI6645917.1"/>
    </source>
</evidence>
<organism evidence="5 6">
    <name type="scientific">Oopsacas minuta</name>
    <dbReference type="NCBI Taxonomy" id="111878"/>
    <lineage>
        <taxon>Eukaryota</taxon>
        <taxon>Metazoa</taxon>
        <taxon>Porifera</taxon>
        <taxon>Hexactinellida</taxon>
        <taxon>Hexasterophora</taxon>
        <taxon>Lyssacinosida</taxon>
        <taxon>Leucopsacidae</taxon>
        <taxon>Oopsacas</taxon>
    </lineage>
</organism>
<dbReference type="GO" id="GO:0000209">
    <property type="term" value="P:protein polyubiquitination"/>
    <property type="evidence" value="ECO:0007669"/>
    <property type="project" value="TreeGrafter"/>
</dbReference>
<name>A0AAV7JB14_9METZ</name>
<dbReference type="PANTHER" id="PTHR24104">
    <property type="entry name" value="E3 UBIQUITIN-PROTEIN LIGASE NHLRC1-RELATED"/>
    <property type="match status" value="1"/>
</dbReference>
<reference evidence="5 6" key="1">
    <citation type="journal article" date="2023" name="BMC Biol.">
        <title>The compact genome of the sponge Oopsacas minuta (Hexactinellida) is lacking key metazoan core genes.</title>
        <authorList>
            <person name="Santini S."/>
            <person name="Schenkelaars Q."/>
            <person name="Jourda C."/>
            <person name="Duchesne M."/>
            <person name="Belahbib H."/>
            <person name="Rocher C."/>
            <person name="Selva M."/>
            <person name="Riesgo A."/>
            <person name="Vervoort M."/>
            <person name="Leys S.P."/>
            <person name="Kodjabachian L."/>
            <person name="Le Bivic A."/>
            <person name="Borchiellini C."/>
            <person name="Claverie J.M."/>
            <person name="Renard E."/>
        </authorList>
    </citation>
    <scope>NUCLEOTIDE SEQUENCE [LARGE SCALE GENOMIC DNA]</scope>
    <source>
        <strain evidence="5">SPO-2</strain>
    </source>
</reference>
<feature type="compositionally biased region" description="Basic and acidic residues" evidence="4">
    <location>
        <begin position="284"/>
        <end position="296"/>
    </location>
</feature>
<feature type="compositionally biased region" description="Polar residues" evidence="4">
    <location>
        <begin position="274"/>
        <end position="283"/>
    </location>
</feature>
<dbReference type="PROSITE" id="PS51125">
    <property type="entry name" value="NHL"/>
    <property type="match status" value="1"/>
</dbReference>
<gene>
    <name evidence="5" type="ORF">LOD99_13175</name>
</gene>
<dbReference type="Proteomes" id="UP001165289">
    <property type="component" value="Unassembled WGS sequence"/>
</dbReference>
<evidence type="ECO:0000313" key="6">
    <source>
        <dbReference type="Proteomes" id="UP001165289"/>
    </source>
</evidence>
<proteinExistence type="predicted"/>
<dbReference type="EMBL" id="JAKMXF010000365">
    <property type="protein sequence ID" value="KAI6645917.1"/>
    <property type="molecule type" value="Genomic_DNA"/>
</dbReference>
<feature type="coiled-coil region" evidence="3">
    <location>
        <begin position="141"/>
        <end position="168"/>
    </location>
</feature>
<keyword evidence="1" id="KW-0677">Repeat</keyword>
<sequence length="592" mass="67599">MSSTNPFQTSEPLYEDGTEDPFSGVPSLNNVQTNPPRNYEMTPMTINPVTGHSYAPTSADRMLPTDHTQCGKFTTEEPTNFTSGSLTHFVGDTSGPSAPPTPSHDQRIYPQIHQTSEIENTNSPQLHHSVSGDVVRIYSQCEKYKYNIDQAKNKIKNHINDLHQKLNDHYAKLVEELDCNYEKNALVIKDKEEEIQRLDKCESDFLRTGGDKKNRNEKLQKVLTEEKRDLETEMIPLTRVEISYKPELLGNLKEIINVVTSLNVADDTLVTVKSNKETSTQATGRHEHTEIQEKPSPEPTPPQIHHYRNTHHSILPHGPIIYNIQIGKDADNLQDPTGLVIDKKYNDVIYVADKEKHRVQVYDRSGHHLNTIVHGEEMRYPHSVAVSEKFLYTLCAGNSYEFQYLLKFHKIKGTYLGKRTLKDIRHIPLSVDEEKIYMATQMVEVFNLDMNLSGTIDIKLHKRSSVKNIFSSGPEIRDICVKKERLYLLVLNAEHSIQRFSLEGNLDLLLAPFGELNDPRYFTVDNRGTVFVTEEKEGRVKEFKINGKLKIYSSVEVEGNTEKIVKPMGIDVDSKGKIVMCCIQKDWVLKEL</sequence>
<dbReference type="PANTHER" id="PTHR24104:SF25">
    <property type="entry name" value="PROTEIN LIN-41"/>
    <property type="match status" value="1"/>
</dbReference>
<dbReference type="GO" id="GO:0008270">
    <property type="term" value="F:zinc ion binding"/>
    <property type="evidence" value="ECO:0007669"/>
    <property type="project" value="UniProtKB-KW"/>
</dbReference>
<comment type="caution">
    <text evidence="5">The sequence shown here is derived from an EMBL/GenBank/DDBJ whole genome shotgun (WGS) entry which is preliminary data.</text>
</comment>
<evidence type="ECO:0000256" key="4">
    <source>
        <dbReference type="SAM" id="MobiDB-lite"/>
    </source>
</evidence>